<name>A0A913Y2S0_EXADI</name>
<evidence type="ECO:0000256" key="5">
    <source>
        <dbReference type="ARBA" id="ARBA00023040"/>
    </source>
</evidence>
<feature type="domain" description="G-protein coupled receptors family 1 profile" evidence="12">
    <location>
        <begin position="8"/>
        <end position="389"/>
    </location>
</feature>
<dbReference type="Pfam" id="PF00001">
    <property type="entry name" value="7tm_1"/>
    <property type="match status" value="1"/>
</dbReference>
<organism evidence="13 14">
    <name type="scientific">Exaiptasia diaphana</name>
    <name type="common">Tropical sea anemone</name>
    <name type="synonym">Aiptasia pulchella</name>
    <dbReference type="NCBI Taxonomy" id="2652724"/>
    <lineage>
        <taxon>Eukaryota</taxon>
        <taxon>Metazoa</taxon>
        <taxon>Cnidaria</taxon>
        <taxon>Anthozoa</taxon>
        <taxon>Hexacorallia</taxon>
        <taxon>Actiniaria</taxon>
        <taxon>Aiptasiidae</taxon>
        <taxon>Exaiptasia</taxon>
    </lineage>
</organism>
<dbReference type="RefSeq" id="XP_020913772.1">
    <property type="nucleotide sequence ID" value="XM_021058113.2"/>
</dbReference>
<dbReference type="GeneID" id="110251400"/>
<dbReference type="OMA" id="CAWTIPL"/>
<keyword evidence="4 11" id="KW-1133">Transmembrane helix</keyword>
<reference evidence="13" key="1">
    <citation type="submission" date="2022-11" db="UniProtKB">
        <authorList>
            <consortium name="EnsemblMetazoa"/>
        </authorList>
    </citation>
    <scope>IDENTIFICATION</scope>
</reference>
<evidence type="ECO:0000256" key="4">
    <source>
        <dbReference type="ARBA" id="ARBA00022989"/>
    </source>
</evidence>
<accession>A0A913Y2S0</accession>
<evidence type="ECO:0000313" key="13">
    <source>
        <dbReference type="EnsemblMetazoa" id="XP_020913772.1"/>
    </source>
</evidence>
<evidence type="ECO:0000256" key="3">
    <source>
        <dbReference type="ARBA" id="ARBA00022692"/>
    </source>
</evidence>
<dbReference type="PROSITE" id="PS50262">
    <property type="entry name" value="G_PROTEIN_RECEP_F1_2"/>
    <property type="match status" value="1"/>
</dbReference>
<keyword evidence="8 10" id="KW-0675">Receptor</keyword>
<proteinExistence type="inferred from homology"/>
<feature type="transmembrane region" description="Helical" evidence="11">
    <location>
        <begin position="147"/>
        <end position="171"/>
    </location>
</feature>
<evidence type="ECO:0000256" key="6">
    <source>
        <dbReference type="ARBA" id="ARBA00023136"/>
    </source>
</evidence>
<dbReference type="PANTHER" id="PTHR24248">
    <property type="entry name" value="ADRENERGIC RECEPTOR-RELATED G-PROTEIN COUPLED RECEPTOR"/>
    <property type="match status" value="1"/>
</dbReference>
<feature type="transmembrane region" description="Helical" evidence="11">
    <location>
        <begin position="108"/>
        <end position="127"/>
    </location>
</feature>
<dbReference type="CDD" id="cd00637">
    <property type="entry name" value="7tm_classA_rhodopsin-like"/>
    <property type="match status" value="1"/>
</dbReference>
<evidence type="ECO:0000259" key="12">
    <source>
        <dbReference type="PROSITE" id="PS50262"/>
    </source>
</evidence>
<evidence type="ECO:0000256" key="10">
    <source>
        <dbReference type="RuleBase" id="RU000688"/>
    </source>
</evidence>
<dbReference type="PRINTS" id="PR00237">
    <property type="entry name" value="GPCRRHODOPSN"/>
</dbReference>
<dbReference type="SUPFAM" id="SSF81321">
    <property type="entry name" value="Family A G protein-coupled receptor-like"/>
    <property type="match status" value="1"/>
</dbReference>
<dbReference type="InterPro" id="IPR017452">
    <property type="entry name" value="GPCR_Rhodpsn_7TM"/>
</dbReference>
<dbReference type="AlphaFoldDB" id="A0A913Y2S0"/>
<comment type="similarity">
    <text evidence="10">Belongs to the G-protein coupled receptor 1 family.</text>
</comment>
<dbReference type="Gene3D" id="1.20.1070.10">
    <property type="entry name" value="Rhodopsin 7-helix transmembrane proteins"/>
    <property type="match status" value="2"/>
</dbReference>
<keyword evidence="5 10" id="KW-0297">G-protein coupled receptor</keyword>
<evidence type="ECO:0000256" key="9">
    <source>
        <dbReference type="ARBA" id="ARBA00023224"/>
    </source>
</evidence>
<evidence type="ECO:0000256" key="1">
    <source>
        <dbReference type="ARBA" id="ARBA00004651"/>
    </source>
</evidence>
<evidence type="ECO:0000256" key="8">
    <source>
        <dbReference type="ARBA" id="ARBA00023170"/>
    </source>
</evidence>
<feature type="transmembrane region" description="Helical" evidence="11">
    <location>
        <begin position="373"/>
        <end position="392"/>
    </location>
</feature>
<keyword evidence="14" id="KW-1185">Reference proteome</keyword>
<dbReference type="PROSITE" id="PS00237">
    <property type="entry name" value="G_PROTEIN_RECEP_F1_1"/>
    <property type="match status" value="1"/>
</dbReference>
<dbReference type="OrthoDB" id="5957764at2759"/>
<dbReference type="InterPro" id="IPR000276">
    <property type="entry name" value="GPCR_Rhodpsn"/>
</dbReference>
<dbReference type="EnsemblMetazoa" id="XM_021058113.2">
    <property type="protein sequence ID" value="XP_020913772.1"/>
    <property type="gene ID" value="LOC110251400"/>
</dbReference>
<keyword evidence="6 11" id="KW-0472">Membrane</keyword>
<evidence type="ECO:0000313" key="14">
    <source>
        <dbReference type="Proteomes" id="UP000887567"/>
    </source>
</evidence>
<dbReference type="KEGG" id="epa:110251400"/>
<feature type="transmembrane region" description="Helical" evidence="11">
    <location>
        <begin position="75"/>
        <end position="96"/>
    </location>
</feature>
<dbReference type="GO" id="GO:0004930">
    <property type="term" value="F:G protein-coupled receptor activity"/>
    <property type="evidence" value="ECO:0007669"/>
    <property type="project" value="UniProtKB-KW"/>
</dbReference>
<protein>
    <recommendedName>
        <fullName evidence="12">G-protein coupled receptors family 1 profile domain-containing protein</fullName>
    </recommendedName>
</protein>
<feature type="transmembrane region" description="Helical" evidence="11">
    <location>
        <begin position="26"/>
        <end position="46"/>
    </location>
</feature>
<keyword evidence="9 10" id="KW-0807">Transducer</keyword>
<keyword evidence="2" id="KW-1003">Cell membrane</keyword>
<feature type="transmembrane region" description="Helical" evidence="11">
    <location>
        <begin position="335"/>
        <end position="353"/>
    </location>
</feature>
<evidence type="ECO:0000256" key="7">
    <source>
        <dbReference type="ARBA" id="ARBA00023157"/>
    </source>
</evidence>
<dbReference type="GO" id="GO:0005886">
    <property type="term" value="C:plasma membrane"/>
    <property type="evidence" value="ECO:0007669"/>
    <property type="project" value="UniProtKB-SubCell"/>
</dbReference>
<keyword evidence="3 10" id="KW-0812">Transmembrane</keyword>
<sequence length="408" mass="46150">MAVTIFIGNLLTCIVFLSKTRLRETYMNVFLISLAVSDFLVSILVFPGYTTVCSCSCVTAVRFRHCKLLEGIKDYVLLVNVFNILCITFDRYVAVLQPLNYNSKINKSSSATMLVCAWTIPLPLAYMKPLLVAVNEEIFRQKVNRSIYDIVAVIVFIMIPMCIIVAVNGLIINVIRKQTARINPLGNTHSNTSNIESDGGLESHMSLKNNPRQLYDDHITQHQPPVSRDNLLAVQDSTLRESRYDNIVVESSSISVEVTLVNYDVHHDNIENGNNTQGSRDNSIVNGPINVENYGKQTTMSNNDSNNPSLRPMPAITTRLKTLTRQIKDSSGTRSCLAVSAIFVVCWIPWSLFNVLRPFSRDVLHDVHLIEKISLLFLYFQSMTNPFVYSLYRKDFREAAKDLLNKLR</sequence>
<dbReference type="PANTHER" id="PTHR24248:SF125">
    <property type="entry name" value="DOPAMINE D2-LIKE RECEPTOR"/>
    <property type="match status" value="1"/>
</dbReference>
<keyword evidence="7" id="KW-1015">Disulfide bond</keyword>
<evidence type="ECO:0000256" key="2">
    <source>
        <dbReference type="ARBA" id="ARBA00022475"/>
    </source>
</evidence>
<evidence type="ECO:0000256" key="11">
    <source>
        <dbReference type="SAM" id="Phobius"/>
    </source>
</evidence>
<comment type="subcellular location">
    <subcellularLocation>
        <location evidence="1">Cell membrane</location>
        <topology evidence="1">Multi-pass membrane protein</topology>
    </subcellularLocation>
</comment>
<dbReference type="Proteomes" id="UP000887567">
    <property type="component" value="Unplaced"/>
</dbReference>